<accession>F9CVZ1</accession>
<dbReference type="Proteomes" id="UP000004440">
    <property type="component" value="Unassembled WGS sequence"/>
</dbReference>
<gene>
    <name evidence="1" type="ORF">MY1_0680</name>
</gene>
<comment type="caution">
    <text evidence="1">The sequence shown here is derived from an EMBL/GenBank/DDBJ whole genome shotgun (WGS) entry which is preliminary data.</text>
</comment>
<reference evidence="1 2" key="1">
    <citation type="journal article" date="2011" name="J. Bacteriol.">
        <title>Genome Sequence of an Ammonia-Oxidizing Soil Archaeon, "Candidatus Nitrosoarchaeum koreensis" MY1.</title>
        <authorList>
            <person name="Kim B.K."/>
            <person name="Jung M.Y."/>
            <person name="Yu D.S."/>
            <person name="Park S.J."/>
            <person name="Oh T.K."/>
            <person name="Rhee S.K."/>
            <person name="Kim J.F."/>
        </authorList>
    </citation>
    <scope>NUCLEOTIDE SEQUENCE [LARGE SCALE GENOMIC DNA]</scope>
    <source>
        <strain evidence="1 2">MY1</strain>
    </source>
</reference>
<dbReference type="AlphaFoldDB" id="F9CVZ1"/>
<dbReference type="EMBL" id="AFPU01000001">
    <property type="protein sequence ID" value="EGP93443.1"/>
    <property type="molecule type" value="Genomic_DNA"/>
</dbReference>
<evidence type="ECO:0000313" key="1">
    <source>
        <dbReference type="EMBL" id="EGP93443.1"/>
    </source>
</evidence>
<keyword evidence="2" id="KW-1185">Reference proteome</keyword>
<name>F9CVZ1_9ARCH</name>
<protein>
    <submittedName>
        <fullName evidence="1">Uncharacterized protein</fullName>
    </submittedName>
</protein>
<proteinExistence type="predicted"/>
<evidence type="ECO:0000313" key="2">
    <source>
        <dbReference type="Proteomes" id="UP000004440"/>
    </source>
</evidence>
<sequence length="251" mass="27848">MVMLLSITISTFPAYATTFQGKILESDSVTLKFGTNVIDYKGNIIPFIEKVELKLNSDSILVKNPVFRILGSSFVIKSFEDNIIIYGINKDSSFNFHTLIFTDNNLIKINDNAKFSTAEIIQEPTAQKTNNLHILVQSSLTTFNAQDFDFDIKAFDKLQYSGNDFQNFFGKIDGIKITAITKSPEGKILNNQTGITKYGLYEGKIHVPANLWPSGWYTIEISADGDIGSVQKTIKFYVAGQTPPKGGSNAT</sequence>
<organism evidence="1 2">
    <name type="scientific">Nitrosarchaeum koreense MY1</name>
    <dbReference type="NCBI Taxonomy" id="1001994"/>
    <lineage>
        <taxon>Archaea</taxon>
        <taxon>Nitrososphaerota</taxon>
        <taxon>Nitrososphaeria</taxon>
        <taxon>Nitrosopumilales</taxon>
        <taxon>Nitrosopumilaceae</taxon>
        <taxon>Nitrosarchaeum</taxon>
    </lineage>
</organism>